<evidence type="ECO:0000256" key="3">
    <source>
        <dbReference type="ARBA" id="ARBA00006743"/>
    </source>
</evidence>
<sequence length="311" mass="32729">MNEAATTTTTAADAARACTALAAPRFELLPIKGVHERASALPAGATVTVTCSPRHGIERTLDTAEGLAAAGFRVVPHVAARLIRDRHHLQAVLERMAAAGIDDCFVVGGDAERPAGPFPGGVELLDTLAGASPRPARIGVPAYPEGHHRMDTRTLDAALSAKAANADYVVTQLCFESAPVLAWLRRQRERGLTLPVLAGIPGVMDRRRLLSVAVRIGIGDSTRALGRQRGLVGRLIHSGEYRGDDLVWGLVDGLGDPVQGLAGVHVYTFNEVAATRDWLTTLHDGLCQWHGLSAEAEVAAGTAGVHAEQPG</sequence>
<accession>A0A5B8RHF9</accession>
<dbReference type="UniPathway" id="UPA00193"/>
<organism evidence="7">
    <name type="scientific">uncultured organism</name>
    <dbReference type="NCBI Taxonomy" id="155900"/>
    <lineage>
        <taxon>unclassified sequences</taxon>
        <taxon>environmental samples</taxon>
    </lineage>
</organism>
<name>A0A5B8RHF9_9ZZZZ</name>
<dbReference type="GO" id="GO:0035999">
    <property type="term" value="P:tetrahydrofolate interconversion"/>
    <property type="evidence" value="ECO:0007669"/>
    <property type="project" value="UniProtKB-UniPathway"/>
</dbReference>
<dbReference type="Gene3D" id="3.20.20.220">
    <property type="match status" value="1"/>
</dbReference>
<dbReference type="GO" id="GO:0009086">
    <property type="term" value="P:methionine biosynthetic process"/>
    <property type="evidence" value="ECO:0007669"/>
    <property type="project" value="TreeGrafter"/>
</dbReference>
<dbReference type="GO" id="GO:0071949">
    <property type="term" value="F:FAD binding"/>
    <property type="evidence" value="ECO:0007669"/>
    <property type="project" value="TreeGrafter"/>
</dbReference>
<comment type="pathway">
    <text evidence="2">One-carbon metabolism; tetrahydrofolate interconversion.</text>
</comment>
<evidence type="ECO:0000313" key="7">
    <source>
        <dbReference type="EMBL" id="QEA06914.1"/>
    </source>
</evidence>
<evidence type="ECO:0000256" key="1">
    <source>
        <dbReference type="ARBA" id="ARBA00001974"/>
    </source>
</evidence>
<dbReference type="AlphaFoldDB" id="A0A5B8RHF9"/>
<comment type="cofactor">
    <cofactor evidence="1">
        <name>FAD</name>
        <dbReference type="ChEBI" id="CHEBI:57692"/>
    </cofactor>
</comment>
<dbReference type="Pfam" id="PF02219">
    <property type="entry name" value="MTHFR"/>
    <property type="match status" value="1"/>
</dbReference>
<dbReference type="InterPro" id="IPR003171">
    <property type="entry name" value="Mehydrof_redctse-like"/>
</dbReference>
<dbReference type="PANTHER" id="PTHR45754:SF3">
    <property type="entry name" value="METHYLENETETRAHYDROFOLATE REDUCTASE (NADPH)"/>
    <property type="match status" value="1"/>
</dbReference>
<evidence type="ECO:0000256" key="5">
    <source>
        <dbReference type="ARBA" id="ARBA00022827"/>
    </source>
</evidence>
<evidence type="ECO:0000256" key="6">
    <source>
        <dbReference type="ARBA" id="ARBA00023002"/>
    </source>
</evidence>
<gene>
    <name evidence="7" type="ORF">KBTEX_03257</name>
</gene>
<evidence type="ECO:0000256" key="2">
    <source>
        <dbReference type="ARBA" id="ARBA00004777"/>
    </source>
</evidence>
<dbReference type="GO" id="GO:0004489">
    <property type="term" value="F:methylenetetrahydrofolate reductase [NAD(P)H] activity"/>
    <property type="evidence" value="ECO:0007669"/>
    <property type="project" value="InterPro"/>
</dbReference>
<keyword evidence="5" id="KW-0274">FAD</keyword>
<dbReference type="PANTHER" id="PTHR45754">
    <property type="entry name" value="METHYLENETETRAHYDROFOLATE REDUCTASE"/>
    <property type="match status" value="1"/>
</dbReference>
<evidence type="ECO:0000256" key="4">
    <source>
        <dbReference type="ARBA" id="ARBA00022630"/>
    </source>
</evidence>
<proteinExistence type="inferred from homology"/>
<keyword evidence="4" id="KW-0285">Flavoprotein</keyword>
<dbReference type="SUPFAM" id="SSF51730">
    <property type="entry name" value="FAD-linked oxidoreductase"/>
    <property type="match status" value="1"/>
</dbReference>
<dbReference type="InterPro" id="IPR029041">
    <property type="entry name" value="FAD-linked_oxidoreductase-like"/>
</dbReference>
<reference evidence="7" key="1">
    <citation type="submission" date="2019-06" db="EMBL/GenBank/DDBJ databases">
        <authorList>
            <person name="Murdoch R.W."/>
            <person name="Fathepure B."/>
        </authorList>
    </citation>
    <scope>NUCLEOTIDE SEQUENCE</scope>
</reference>
<comment type="similarity">
    <text evidence="3">Belongs to the methylenetetrahydrofolate reductase family.</text>
</comment>
<protein>
    <submittedName>
        <fullName evidence="7">Uncharacterized protein</fullName>
    </submittedName>
</protein>
<keyword evidence="6" id="KW-0560">Oxidoreductase</keyword>
<dbReference type="EMBL" id="MN079183">
    <property type="protein sequence ID" value="QEA06914.1"/>
    <property type="molecule type" value="Genomic_DNA"/>
</dbReference>